<dbReference type="CDD" id="cd00138">
    <property type="entry name" value="PLDc_SF"/>
    <property type="match status" value="1"/>
</dbReference>
<feature type="compositionally biased region" description="Basic residues" evidence="1">
    <location>
        <begin position="487"/>
        <end position="500"/>
    </location>
</feature>
<evidence type="ECO:0000313" key="2">
    <source>
        <dbReference type="EMBL" id="WVN87683.1"/>
    </source>
</evidence>
<dbReference type="PANTHER" id="PTHR21248:SF22">
    <property type="entry name" value="PHOSPHOLIPASE D"/>
    <property type="match status" value="1"/>
</dbReference>
<organism evidence="2 3">
    <name type="scientific">Cryptococcus depauperatus CBS 7841</name>
    <dbReference type="NCBI Taxonomy" id="1295531"/>
    <lineage>
        <taxon>Eukaryota</taxon>
        <taxon>Fungi</taxon>
        <taxon>Dikarya</taxon>
        <taxon>Basidiomycota</taxon>
        <taxon>Agaricomycotina</taxon>
        <taxon>Tremellomycetes</taxon>
        <taxon>Tremellales</taxon>
        <taxon>Cryptococcaceae</taxon>
        <taxon>Cryptococcus</taxon>
    </lineage>
</organism>
<dbReference type="InterPro" id="IPR001736">
    <property type="entry name" value="PLipase_D/transphosphatidylase"/>
</dbReference>
<dbReference type="GeneID" id="91087082"/>
<feature type="compositionally biased region" description="Polar residues" evidence="1">
    <location>
        <begin position="505"/>
        <end position="516"/>
    </location>
</feature>
<gene>
    <name evidence="2" type="ORF">L203_102871</name>
</gene>
<proteinExistence type="predicted"/>
<sequence length="1002" mass="112902">MNEQAPNMREHPTHCSQDGPATPLPPATYPQPSQEFHGWSPRERSHSQSTPDLQAKSEQSIGPDCSTADSSLAPPKLLSTYLLKHPDHPVEKAINHEFHLPNPLLRLFRRFKVKHSVISGLTEQEIEKWENRGRELRQRAGWRLQNEQGDGAVVSELFWKMYISLLPTLERDPLSGLVPPDLLGSTTTMPLSVISLIPDIIQHYRDVIIRAEKEVFLATNYWQPSHSVNTITSSLRDLSARVIKNGRPKIVVKIMYDRGSFKQLWNAHAPVDSNDWAPLDLPRKEEIQGLDMEIINFHRVLLGTFHAKFLIVDRKVALINSNNIQDRPNLELMSHFEGPVVDAFYEIALHSWYNRLNPPLPCMSTPYQPPLNKDGSVQYLFQDHNPYFDDIEILKAAKAARILLRKQMKDDEEAKVTHHEGTTERLVEAVRKVMDQQRQSLAEWKPGEELEARAQGAMRELREFKERWSLGMGNMIGSSNRTDSRGPSRRPSKEKHHGEKKNRYVPTSSEANSSPIVTAGFPKSKTHPVPNDTRKDKGAISTTGDWIHDDINVSYISRPSLEEIKTEESNKPKPAFASLNVDDNDGFEKFLGNGTLIESPIASTINLNDMSGRSPIKSVTPEDSTPPEKQGYQPENGTIPEEDTNITVRPYGRTLERKANSVPTVGINVSSPAILGETIHPSSNKERNGAFPLSAQEPSEMGYKYAKIKETVVTDETSGRKSMEKEVQPEGTGSKRMFQLSKKFNAGAQQDAWATVEDSDELDAFSPHVVHAPHDPFPIAMCCRKPHGFPGHHDIRNPQNAAWLAGFRYAKKKVFIQTPTLNARPIVRAVRQACQRGVDVILLLDLGFNDKGESIPFQGGTNEEVVNRLYKKLIKKKKQQYLKVYWYTGKDQVRPLNAVKRQRNCHIKLAAYDDEVMIIGNGNQDSQSWFHSQEINVMIDNKQVVSEMMDTLLSNQNTIKYGGVDSDGVWRDKDGHTLEHYGATGGGAFRGLSAFIAFAKSI</sequence>
<reference evidence="2" key="3">
    <citation type="submission" date="2024-01" db="EMBL/GenBank/DDBJ databases">
        <authorList>
            <person name="Coelho M.A."/>
            <person name="David-Palma M."/>
            <person name="Shea T."/>
            <person name="Sun S."/>
            <person name="Cuomo C.A."/>
            <person name="Heitman J."/>
        </authorList>
    </citation>
    <scope>NUCLEOTIDE SEQUENCE</scope>
    <source>
        <strain evidence="2">CBS 7841</strain>
    </source>
</reference>
<dbReference type="Gene3D" id="3.30.870.10">
    <property type="entry name" value="Endonuclease Chain A"/>
    <property type="match status" value="2"/>
</dbReference>
<dbReference type="RefSeq" id="XP_066068383.1">
    <property type="nucleotide sequence ID" value="XM_066212286.1"/>
</dbReference>
<dbReference type="PROSITE" id="PS50035">
    <property type="entry name" value="PLD"/>
    <property type="match status" value="1"/>
</dbReference>
<dbReference type="OrthoDB" id="9997422at2759"/>
<dbReference type="Proteomes" id="UP000094043">
    <property type="component" value="Chromosome 3"/>
</dbReference>
<keyword evidence="3" id="KW-1185">Reference proteome</keyword>
<feature type="region of interest" description="Disordered" evidence="1">
    <location>
        <begin position="472"/>
        <end position="541"/>
    </location>
</feature>
<dbReference type="AlphaFoldDB" id="A0A1E3ID01"/>
<dbReference type="KEGG" id="cdep:91087082"/>
<protein>
    <submittedName>
        <fullName evidence="2">Uncharacterized protein</fullName>
    </submittedName>
</protein>
<reference evidence="2" key="2">
    <citation type="journal article" date="2022" name="Elife">
        <title>Obligate sexual reproduction of a homothallic fungus closely related to the Cryptococcus pathogenic species complex.</title>
        <authorList>
            <person name="Passer A.R."/>
            <person name="Clancey S.A."/>
            <person name="Shea T."/>
            <person name="David-Palma M."/>
            <person name="Averette A.F."/>
            <person name="Boekhout T."/>
            <person name="Porcel B.M."/>
            <person name="Nowrousian M."/>
            <person name="Cuomo C.A."/>
            <person name="Sun S."/>
            <person name="Heitman J."/>
            <person name="Coelho M.A."/>
        </authorList>
    </citation>
    <scope>NUCLEOTIDE SEQUENCE</scope>
    <source>
        <strain evidence="2">CBS 7841</strain>
    </source>
</reference>
<evidence type="ECO:0000256" key="1">
    <source>
        <dbReference type="SAM" id="MobiDB-lite"/>
    </source>
</evidence>
<dbReference type="EMBL" id="CP143786">
    <property type="protein sequence ID" value="WVN87683.1"/>
    <property type="molecule type" value="Genomic_DNA"/>
</dbReference>
<feature type="compositionally biased region" description="Polar residues" evidence="1">
    <location>
        <begin position="47"/>
        <end position="60"/>
    </location>
</feature>
<name>A0A1E3ID01_9TREE</name>
<dbReference type="GO" id="GO:0030572">
    <property type="term" value="F:phosphatidyltransferase activity"/>
    <property type="evidence" value="ECO:0007669"/>
    <property type="project" value="UniProtKB-ARBA"/>
</dbReference>
<dbReference type="Pfam" id="PF13091">
    <property type="entry name" value="PLDc_2"/>
    <property type="match status" value="1"/>
</dbReference>
<dbReference type="PANTHER" id="PTHR21248">
    <property type="entry name" value="CARDIOLIPIN SYNTHASE"/>
    <property type="match status" value="1"/>
</dbReference>
<evidence type="ECO:0000313" key="3">
    <source>
        <dbReference type="Proteomes" id="UP000094043"/>
    </source>
</evidence>
<feature type="region of interest" description="Disordered" evidence="1">
    <location>
        <begin position="608"/>
        <end position="644"/>
    </location>
</feature>
<reference evidence="2" key="1">
    <citation type="submission" date="2016-06" db="EMBL/GenBank/DDBJ databases">
        <authorList>
            <person name="Cuomo C."/>
            <person name="Litvintseva A."/>
            <person name="Heitman J."/>
            <person name="Chen Y."/>
            <person name="Sun S."/>
            <person name="Springer D."/>
            <person name="Dromer F."/>
            <person name="Young S."/>
            <person name="Zeng Q."/>
            <person name="Chapman S."/>
            <person name="Gujja S."/>
            <person name="Saif S."/>
            <person name="Birren B."/>
        </authorList>
    </citation>
    <scope>NUCLEOTIDE SEQUENCE</scope>
    <source>
        <strain evidence="2">CBS 7841</strain>
    </source>
</reference>
<dbReference type="SUPFAM" id="SSF56024">
    <property type="entry name" value="Phospholipase D/nuclease"/>
    <property type="match status" value="2"/>
</dbReference>
<accession>A0A1E3ID01</accession>
<dbReference type="VEuPathDB" id="FungiDB:L203_04676"/>
<feature type="region of interest" description="Disordered" evidence="1">
    <location>
        <begin position="1"/>
        <end position="70"/>
    </location>
</feature>
<dbReference type="GO" id="GO:0032049">
    <property type="term" value="P:cardiolipin biosynthetic process"/>
    <property type="evidence" value="ECO:0007669"/>
    <property type="project" value="UniProtKB-ARBA"/>
</dbReference>
<dbReference type="InterPro" id="IPR025202">
    <property type="entry name" value="PLD-like_dom"/>
</dbReference>